<dbReference type="SMART" id="SM00491">
    <property type="entry name" value="HELICc2"/>
    <property type="match status" value="1"/>
</dbReference>
<dbReference type="GO" id="GO:0005524">
    <property type="term" value="F:ATP binding"/>
    <property type="evidence" value="ECO:0007669"/>
    <property type="project" value="UniProtKB-KW"/>
</dbReference>
<protein>
    <submittedName>
        <fullName evidence="6">ATP-dependent DNA helicase</fullName>
    </submittedName>
</protein>
<dbReference type="PROSITE" id="PS51193">
    <property type="entry name" value="HELICASE_ATP_BIND_2"/>
    <property type="match status" value="1"/>
</dbReference>
<proteinExistence type="inferred from homology"/>
<evidence type="ECO:0000256" key="4">
    <source>
        <dbReference type="ARBA" id="ARBA00038058"/>
    </source>
</evidence>
<organism evidence="6 7">
    <name type="scientific">Elioraea tepida</name>
    <dbReference type="NCBI Taxonomy" id="2843330"/>
    <lineage>
        <taxon>Bacteria</taxon>
        <taxon>Pseudomonadati</taxon>
        <taxon>Pseudomonadota</taxon>
        <taxon>Alphaproteobacteria</taxon>
        <taxon>Acetobacterales</taxon>
        <taxon>Elioraeaceae</taxon>
        <taxon>Elioraea</taxon>
    </lineage>
</organism>
<dbReference type="AlphaFoldDB" id="A0A975U1W6"/>
<reference evidence="6" key="1">
    <citation type="submission" date="2021-06" db="EMBL/GenBank/DDBJ databases">
        <title>Elioraea tepida, sp. nov., a moderately thermophilic aerobic anoxygenic phototrophic bacterium isolated from an alkaline siliceous hot spring mat community in Yellowstone National Park, WY, USA.</title>
        <authorList>
            <person name="Saini M.K."/>
            <person name="Yoshida S."/>
            <person name="Sebastian A."/>
            <person name="Hirose S."/>
            <person name="Hara E."/>
            <person name="Tamaki H."/>
            <person name="Soulier N.T."/>
            <person name="Albert I."/>
            <person name="Hanada S."/>
            <person name="Bryant D.A."/>
            <person name="Tank M."/>
        </authorList>
    </citation>
    <scope>NUCLEOTIDE SEQUENCE</scope>
    <source>
        <strain evidence="6">MS-P2</strain>
    </source>
</reference>
<dbReference type="GO" id="GO:0016818">
    <property type="term" value="F:hydrolase activity, acting on acid anhydrides, in phosphorus-containing anhydrides"/>
    <property type="evidence" value="ECO:0007669"/>
    <property type="project" value="InterPro"/>
</dbReference>
<comment type="similarity">
    <text evidence="4">Belongs to the helicase family. DinG subfamily.</text>
</comment>
<dbReference type="RefSeq" id="WP_218284508.1">
    <property type="nucleotide sequence ID" value="NZ_CP076448.1"/>
</dbReference>
<name>A0A975U1W6_9PROT</name>
<dbReference type="PANTHER" id="PTHR11472">
    <property type="entry name" value="DNA REPAIR DEAD HELICASE RAD3/XP-D SUBFAMILY MEMBER"/>
    <property type="match status" value="1"/>
</dbReference>
<evidence type="ECO:0000259" key="5">
    <source>
        <dbReference type="PROSITE" id="PS51193"/>
    </source>
</evidence>
<dbReference type="InterPro" id="IPR014013">
    <property type="entry name" value="Helic_SF1/SF2_ATP-bd_DinG/Rad3"/>
</dbReference>
<evidence type="ECO:0000313" key="6">
    <source>
        <dbReference type="EMBL" id="QXM23631.1"/>
    </source>
</evidence>
<feature type="domain" description="Helicase ATP-binding" evidence="5">
    <location>
        <begin position="200"/>
        <end position="475"/>
    </location>
</feature>
<dbReference type="GO" id="GO:0006281">
    <property type="term" value="P:DNA repair"/>
    <property type="evidence" value="ECO:0007669"/>
    <property type="project" value="TreeGrafter"/>
</dbReference>
<dbReference type="EMBL" id="CP076448">
    <property type="protein sequence ID" value="QXM23631.1"/>
    <property type="molecule type" value="Genomic_DNA"/>
</dbReference>
<accession>A0A975U1W6</accession>
<keyword evidence="3" id="KW-0067">ATP-binding</keyword>
<dbReference type="Proteomes" id="UP000694001">
    <property type="component" value="Chromosome"/>
</dbReference>
<dbReference type="Pfam" id="PF13307">
    <property type="entry name" value="Helicase_C_2"/>
    <property type="match status" value="1"/>
</dbReference>
<keyword evidence="7" id="KW-1185">Reference proteome</keyword>
<gene>
    <name evidence="6" type="ORF">KO353_09920</name>
</gene>
<evidence type="ECO:0000256" key="1">
    <source>
        <dbReference type="ARBA" id="ARBA00022741"/>
    </source>
</evidence>
<keyword evidence="6" id="KW-0347">Helicase</keyword>
<keyword evidence="2" id="KW-0378">Hydrolase</keyword>
<dbReference type="GO" id="GO:0003678">
    <property type="term" value="F:DNA helicase activity"/>
    <property type="evidence" value="ECO:0007669"/>
    <property type="project" value="TreeGrafter"/>
</dbReference>
<evidence type="ECO:0000256" key="3">
    <source>
        <dbReference type="ARBA" id="ARBA00022840"/>
    </source>
</evidence>
<evidence type="ECO:0000256" key="2">
    <source>
        <dbReference type="ARBA" id="ARBA00022801"/>
    </source>
</evidence>
<sequence length="931" mass="99659">MSGAAPRIVLPEGPAVVASFGRAAVLWPEGEIETLPLEAAQARLRASSPPLVCHAPATARRLGLAALAAADVLELWAFVRPAEPVVPTPRGLAETLGLAPPRTLEDAAASLPAIATMLLRLAAAARAAPANRDAPALAALMGAAGWPWAAPLLAALGAPDATGGTSALRVWEALPEWEETARPPPPSSFPVLPAEARARLAALLGEAAEDRPGQSDFASAATEAFAPRDTPGVPRVVLAEAGTGTGKTAAYIAPASLWAERNGAPVWLSTYTRNLQRQIDAECARLWPDEAERRRHVAIRKGRENYLCLLNFEEAVASAGRGAAAMIALGLMARWVRATRHGDLQGGDLPGWIPELLGPSQTLALSDRRGECIHSACAHWRRCFIERGIRAARHATLVVANHALVMVQAAWGAPDAGGLPLRYVFDEGHHLFDAADSVFAAALSGSETAELRRWLRGNEGGRGRARGLRRRAEDLVADHPELARALEAALEAARALPAPGWLARLAEPPRPELAGLAPGEDNPAEAFLRLVRRQVLARRTRDDQGGVIEAEVLPMVEGLPDAARRLERALGRIAAPLERLREGLAARLDDEAESLDSGERQRIESLCRSLARRALDPLAAWRGMLNAVSAGTAEAGRPGERFVDWFEIVQRGGHEADVGMRRHWVDPTVPFVRVVAEPAHGVLITSATLRDTGAETEEGRWQAAEEATGALHLLAPPLRVAVPSPFDYARATRAFVVTDVRRDDPDQVAAAYRSLFLASGGGALGLFTAIARLREVHRRIAPALEAAGIDLLAQHVDAMDTATLVEVFRAEEDACLLGTDALRDGVDVPGRALRLIVFDRLPWPRPTILHRARRARFGGATPSAIDDRIARARLRQAFGRLIRSETDRGCFVLLDSRAPSRILSVLPEGVTVRRVGLAEAVAEVRAFLSAG</sequence>
<keyword evidence="1" id="KW-0547">Nucleotide-binding</keyword>
<dbReference type="KEGG" id="elio:KO353_09920"/>
<evidence type="ECO:0000313" key="7">
    <source>
        <dbReference type="Proteomes" id="UP000694001"/>
    </source>
</evidence>
<dbReference type="InterPro" id="IPR006555">
    <property type="entry name" value="ATP-dep_Helicase_C"/>
</dbReference>
<dbReference type="PANTHER" id="PTHR11472:SF34">
    <property type="entry name" value="REGULATOR OF TELOMERE ELONGATION HELICASE 1"/>
    <property type="match status" value="1"/>
</dbReference>
<dbReference type="GO" id="GO:0003676">
    <property type="term" value="F:nucleic acid binding"/>
    <property type="evidence" value="ECO:0007669"/>
    <property type="project" value="InterPro"/>
</dbReference>
<dbReference type="InterPro" id="IPR045028">
    <property type="entry name" value="DinG/Rad3-like"/>
</dbReference>